<dbReference type="AntiFam" id="ANF00205">
    <property type="entry name" value="Shadow ORF (opposite nemA)"/>
</dbReference>
<dbReference type="EMBL" id="CAFBOS010000207">
    <property type="protein sequence ID" value="CAB5017607.1"/>
    <property type="molecule type" value="Genomic_DNA"/>
</dbReference>
<organism evidence="2">
    <name type="scientific">freshwater metagenome</name>
    <dbReference type="NCBI Taxonomy" id="449393"/>
    <lineage>
        <taxon>unclassified sequences</taxon>
        <taxon>metagenomes</taxon>
        <taxon>ecological metagenomes</taxon>
    </lineage>
</organism>
<protein>
    <submittedName>
        <fullName evidence="2">Unannotated protein</fullName>
    </submittedName>
</protein>
<reference evidence="2" key="1">
    <citation type="submission" date="2020-05" db="EMBL/GenBank/DDBJ databases">
        <authorList>
            <person name="Chiriac C."/>
            <person name="Salcher M."/>
            <person name="Ghai R."/>
            <person name="Kavagutti S V."/>
        </authorList>
    </citation>
    <scope>NUCLEOTIDE SEQUENCE</scope>
</reference>
<feature type="region of interest" description="Disordered" evidence="1">
    <location>
        <begin position="147"/>
        <end position="168"/>
    </location>
</feature>
<name>A0A6J7QIY8_9ZZZZ</name>
<sequence>MHGIANEDVADASVLVDARADVVATPGDELVGKVGVGQELAAHHDEVGLAFGEDLLGFVGFHAAKGDDRHRNTRAQDAGVLGERAHSVLDVPVRRIPVGGAGRDVGAGVCSEVHRIDARLDRELDHPQLLLEGLAIGLVVLDRVDADPQGELGPEPGADGPQDVDEESRPVLDRAAPTVGARVHRWGEELVDQVTVSGVQFDAVEARALATLGRVDEALDHPREIALGGRLVGQLRGRLGVRPHHRRDLTLGNHCRDVIGLGGLRRRRHQHRAPVRGVQQRHLAVVGDLRRNPRAVAMHARGQVDETGEVDVVGRGSLALIERTVRIRDRHRADEEQARTAARPCLEVGRLVVAHRAVDVGQAVAHGRHDDAVAQLERSDVTGRKQMFE</sequence>
<proteinExistence type="predicted"/>
<dbReference type="AlphaFoldDB" id="A0A6J7QIY8"/>
<accession>A0A6J7QIY8</accession>
<gene>
    <name evidence="2" type="ORF">UFOPK3967_02573</name>
</gene>
<evidence type="ECO:0000256" key="1">
    <source>
        <dbReference type="SAM" id="MobiDB-lite"/>
    </source>
</evidence>
<evidence type="ECO:0000313" key="2">
    <source>
        <dbReference type="EMBL" id="CAB5017607.1"/>
    </source>
</evidence>